<keyword evidence="3" id="KW-0472">Membrane</keyword>
<dbReference type="Proteomes" id="UP001321473">
    <property type="component" value="Unassembled WGS sequence"/>
</dbReference>
<reference evidence="4 5" key="1">
    <citation type="journal article" date="2023" name="Arcadia Sci">
        <title>De novo assembly of a long-read Amblyomma americanum tick genome.</title>
        <authorList>
            <person name="Chou S."/>
            <person name="Poskanzer K.E."/>
            <person name="Rollins M."/>
            <person name="Thuy-Boun P.S."/>
        </authorList>
    </citation>
    <scope>NUCLEOTIDE SEQUENCE [LARGE SCALE GENOMIC DNA]</scope>
    <source>
        <strain evidence="4">F_SG_1</strain>
        <tissue evidence="4">Salivary glands</tissue>
    </source>
</reference>
<feature type="region of interest" description="Disordered" evidence="2">
    <location>
        <begin position="193"/>
        <end position="221"/>
    </location>
</feature>
<gene>
    <name evidence="4" type="ORF">V5799_006434</name>
</gene>
<dbReference type="InterPro" id="IPR000101">
    <property type="entry name" value="GGT_peptidase"/>
</dbReference>
<dbReference type="AlphaFoldDB" id="A0AAQ4DWE0"/>
<dbReference type="Gene3D" id="3.60.20.40">
    <property type="match status" value="1"/>
</dbReference>
<dbReference type="GO" id="GO:0006751">
    <property type="term" value="P:glutathione catabolic process"/>
    <property type="evidence" value="ECO:0007669"/>
    <property type="project" value="InterPro"/>
</dbReference>
<proteinExistence type="predicted"/>
<evidence type="ECO:0000256" key="1">
    <source>
        <dbReference type="PIRSR" id="PIRSR600101-2"/>
    </source>
</evidence>
<keyword evidence="5" id="KW-1185">Reference proteome</keyword>
<dbReference type="InterPro" id="IPR029055">
    <property type="entry name" value="Ntn_hydrolases_N"/>
</dbReference>
<accession>A0AAQ4DWE0</accession>
<keyword evidence="3" id="KW-1133">Transmembrane helix</keyword>
<dbReference type="PANTHER" id="PTHR11686">
    <property type="entry name" value="GAMMA GLUTAMYL TRANSPEPTIDASE"/>
    <property type="match status" value="1"/>
</dbReference>
<dbReference type="SUPFAM" id="SSF56235">
    <property type="entry name" value="N-terminal nucleophile aminohydrolases (Ntn hydrolases)"/>
    <property type="match status" value="1"/>
</dbReference>
<dbReference type="GO" id="GO:0005886">
    <property type="term" value="C:plasma membrane"/>
    <property type="evidence" value="ECO:0007669"/>
    <property type="project" value="TreeGrafter"/>
</dbReference>
<dbReference type="GO" id="GO:0036374">
    <property type="term" value="F:glutathione hydrolase activity"/>
    <property type="evidence" value="ECO:0007669"/>
    <property type="project" value="InterPro"/>
</dbReference>
<comment type="caution">
    <text evidence="4">The sequence shown here is derived from an EMBL/GenBank/DDBJ whole genome shotgun (WGS) entry which is preliminary data.</text>
</comment>
<dbReference type="EMBL" id="JARKHS020026030">
    <property type="protein sequence ID" value="KAK8766780.1"/>
    <property type="molecule type" value="Genomic_DNA"/>
</dbReference>
<evidence type="ECO:0000256" key="2">
    <source>
        <dbReference type="SAM" id="MobiDB-lite"/>
    </source>
</evidence>
<dbReference type="InterPro" id="IPR043137">
    <property type="entry name" value="GGT_ssub_C"/>
</dbReference>
<dbReference type="PANTHER" id="PTHR11686:SF9">
    <property type="entry name" value="RE13973P"/>
    <property type="match status" value="1"/>
</dbReference>
<feature type="binding site" evidence="1">
    <location>
        <position position="93"/>
    </location>
    <ligand>
        <name>L-glutamate</name>
        <dbReference type="ChEBI" id="CHEBI:29985"/>
    </ligand>
</feature>
<organism evidence="4 5">
    <name type="scientific">Amblyomma americanum</name>
    <name type="common">Lone star tick</name>
    <dbReference type="NCBI Taxonomy" id="6943"/>
    <lineage>
        <taxon>Eukaryota</taxon>
        <taxon>Metazoa</taxon>
        <taxon>Ecdysozoa</taxon>
        <taxon>Arthropoda</taxon>
        <taxon>Chelicerata</taxon>
        <taxon>Arachnida</taxon>
        <taxon>Acari</taxon>
        <taxon>Parasitiformes</taxon>
        <taxon>Ixodida</taxon>
        <taxon>Ixodoidea</taxon>
        <taxon>Ixodidae</taxon>
        <taxon>Amblyomminae</taxon>
        <taxon>Amblyomma</taxon>
    </lineage>
</organism>
<name>A0AAQ4DWE0_AMBAM</name>
<evidence type="ECO:0000313" key="5">
    <source>
        <dbReference type="Proteomes" id="UP001321473"/>
    </source>
</evidence>
<feature type="transmembrane region" description="Helical" evidence="3">
    <location>
        <begin position="12"/>
        <end position="31"/>
    </location>
</feature>
<evidence type="ECO:0000313" key="4">
    <source>
        <dbReference type="EMBL" id="KAK8766780.1"/>
    </source>
</evidence>
<sequence>MSTTSVGQANRLWRTGAGVLFAVVVVSLLTLNMVRAFKRQLGPLHRPPVSPTKMGVFSSWGIVGHRECASTTRFGSAVLSTGTGVLFNDVMRDFDLPHGFDQYNLTRGLRNQVVMRVLWMGQTVKQAVDWGRLHHQLIPETLYAEKLVSRKPERGSGPLCCQDRPRQCLDTPVREGIVPCGTWSEECASRRPRAPCESSCLGRSPHCSLEGKGVKRDPTDG</sequence>
<evidence type="ECO:0000256" key="3">
    <source>
        <dbReference type="SAM" id="Phobius"/>
    </source>
</evidence>
<feature type="compositionally biased region" description="Basic and acidic residues" evidence="2">
    <location>
        <begin position="212"/>
        <end position="221"/>
    </location>
</feature>
<keyword evidence="3" id="KW-0812">Transmembrane</keyword>
<protein>
    <submittedName>
        <fullName evidence="4">Uncharacterized protein</fullName>
    </submittedName>
</protein>